<protein>
    <recommendedName>
        <fullName evidence="8">Thioredoxin domain-containing protein</fullName>
    </recommendedName>
</protein>
<dbReference type="InterPro" id="IPR013766">
    <property type="entry name" value="Thioredoxin_domain"/>
</dbReference>
<evidence type="ECO:0000259" key="8">
    <source>
        <dbReference type="PROSITE" id="PS51352"/>
    </source>
</evidence>
<feature type="transmembrane region" description="Helical" evidence="7">
    <location>
        <begin position="22"/>
        <end position="41"/>
    </location>
</feature>
<dbReference type="AlphaFoldDB" id="A0A1F8AZ64"/>
<keyword evidence="7" id="KW-0472">Membrane</keyword>
<organism evidence="9 10">
    <name type="scientific">Candidatus Woesebacteria bacterium RIFCSPHIGHO2_12_FULL_46_16</name>
    <dbReference type="NCBI Taxonomy" id="1802513"/>
    <lineage>
        <taxon>Bacteria</taxon>
        <taxon>Candidatus Woeseibacteriota</taxon>
    </lineage>
</organism>
<keyword evidence="2" id="KW-0732">Signal</keyword>
<reference evidence="9 10" key="1">
    <citation type="journal article" date="2016" name="Nat. Commun.">
        <title>Thousands of microbial genomes shed light on interconnected biogeochemical processes in an aquifer system.</title>
        <authorList>
            <person name="Anantharaman K."/>
            <person name="Brown C.T."/>
            <person name="Hug L.A."/>
            <person name="Sharon I."/>
            <person name="Castelle C.J."/>
            <person name="Probst A.J."/>
            <person name="Thomas B.C."/>
            <person name="Singh A."/>
            <person name="Wilkins M.J."/>
            <person name="Karaoz U."/>
            <person name="Brodie E.L."/>
            <person name="Williams K.H."/>
            <person name="Hubbard S.S."/>
            <person name="Banfield J.F."/>
        </authorList>
    </citation>
    <scope>NUCLEOTIDE SEQUENCE [LARGE SCALE GENOMIC DNA]</scope>
</reference>
<feature type="compositionally biased region" description="Polar residues" evidence="6">
    <location>
        <begin position="54"/>
        <end position="66"/>
    </location>
</feature>
<evidence type="ECO:0000256" key="3">
    <source>
        <dbReference type="ARBA" id="ARBA00023002"/>
    </source>
</evidence>
<comment type="caution">
    <text evidence="9">The sequence shown here is derived from an EMBL/GenBank/DDBJ whole genome shotgun (WGS) entry which is preliminary data.</text>
</comment>
<accession>A0A1F8AZ64</accession>
<evidence type="ECO:0000256" key="5">
    <source>
        <dbReference type="ARBA" id="ARBA00023284"/>
    </source>
</evidence>
<proteinExistence type="inferred from homology"/>
<keyword evidence="7" id="KW-0812">Transmembrane</keyword>
<dbReference type="PROSITE" id="PS51352">
    <property type="entry name" value="THIOREDOXIN_2"/>
    <property type="match status" value="1"/>
</dbReference>
<keyword evidence="4" id="KW-1015">Disulfide bond</keyword>
<evidence type="ECO:0000313" key="9">
    <source>
        <dbReference type="EMBL" id="OGM56518.1"/>
    </source>
</evidence>
<evidence type="ECO:0000256" key="4">
    <source>
        <dbReference type="ARBA" id="ARBA00023157"/>
    </source>
</evidence>
<gene>
    <name evidence="9" type="ORF">A3E46_01790</name>
</gene>
<dbReference type="Pfam" id="PF13462">
    <property type="entry name" value="Thioredoxin_4"/>
    <property type="match status" value="1"/>
</dbReference>
<keyword evidence="7" id="KW-1133">Transmembrane helix</keyword>
<dbReference type="PANTHER" id="PTHR13887">
    <property type="entry name" value="GLUTATHIONE S-TRANSFERASE KAPPA"/>
    <property type="match status" value="1"/>
</dbReference>
<comment type="similarity">
    <text evidence="1">Belongs to the thioredoxin family. DsbA subfamily.</text>
</comment>
<keyword evidence="3" id="KW-0560">Oxidoreductase</keyword>
<dbReference type="GO" id="GO:0016491">
    <property type="term" value="F:oxidoreductase activity"/>
    <property type="evidence" value="ECO:0007669"/>
    <property type="project" value="UniProtKB-KW"/>
</dbReference>
<evidence type="ECO:0000256" key="2">
    <source>
        <dbReference type="ARBA" id="ARBA00022729"/>
    </source>
</evidence>
<evidence type="ECO:0000256" key="1">
    <source>
        <dbReference type="ARBA" id="ARBA00005791"/>
    </source>
</evidence>
<dbReference type="STRING" id="1802513.A3E46_01790"/>
<dbReference type="Proteomes" id="UP000178313">
    <property type="component" value="Unassembled WGS sequence"/>
</dbReference>
<dbReference type="SUPFAM" id="SSF52833">
    <property type="entry name" value="Thioredoxin-like"/>
    <property type="match status" value="1"/>
</dbReference>
<dbReference type="InterPro" id="IPR012336">
    <property type="entry name" value="Thioredoxin-like_fold"/>
</dbReference>
<dbReference type="PANTHER" id="PTHR13887:SF14">
    <property type="entry name" value="DISULFIDE BOND FORMATION PROTEIN D"/>
    <property type="match status" value="1"/>
</dbReference>
<evidence type="ECO:0000256" key="7">
    <source>
        <dbReference type="SAM" id="Phobius"/>
    </source>
</evidence>
<feature type="region of interest" description="Disordered" evidence="6">
    <location>
        <begin position="51"/>
        <end position="71"/>
    </location>
</feature>
<dbReference type="InterPro" id="IPR036249">
    <property type="entry name" value="Thioredoxin-like_sf"/>
</dbReference>
<name>A0A1F8AZ64_9BACT</name>
<evidence type="ECO:0000313" key="10">
    <source>
        <dbReference type="Proteomes" id="UP000178313"/>
    </source>
</evidence>
<feature type="domain" description="Thioredoxin" evidence="8">
    <location>
        <begin position="53"/>
        <end position="260"/>
    </location>
</feature>
<keyword evidence="5" id="KW-0676">Redox-active center</keyword>
<dbReference type="EMBL" id="MGGZ01000030">
    <property type="protein sequence ID" value="OGM56518.1"/>
    <property type="molecule type" value="Genomic_DNA"/>
</dbReference>
<evidence type="ECO:0000256" key="6">
    <source>
        <dbReference type="SAM" id="MobiDB-lite"/>
    </source>
</evidence>
<dbReference type="Gene3D" id="3.40.30.10">
    <property type="entry name" value="Glutaredoxin"/>
    <property type="match status" value="1"/>
</dbReference>
<sequence>MTNLGFWRRINFMLKGNLLEKFVPILLVLTVALAFLVGLLWQKVSLLEKGGTSGTQQAVGDTNVPTDVNGKLSDEQAKAVEKVSDKDRVRGSRDAQVFIIEYSDLECPFCKQFHPTVQQIVDEYKGKVAWVYRHFPLDSLHPKADKEAEAAECAFELGGEAGFWKFVDKIFEVTTSNNTLDLAKLPTYAGQVGLNQTKFKTCLDSGKYKDEVERQYQSGATAGVNGTPGSFVINKKGEIWLVGGAVQFESLKSTIEEALKS</sequence>